<feature type="chain" id="PRO_5021784657" evidence="1">
    <location>
        <begin position="22"/>
        <end position="180"/>
    </location>
</feature>
<gene>
    <name evidence="2" type="ORF">ETAA8_64620</name>
</gene>
<dbReference type="KEGG" id="aagg:ETAA8_64620"/>
<name>A0A517YM61_9BACT</name>
<dbReference type="Pfam" id="PF02635">
    <property type="entry name" value="DsrE"/>
    <property type="match status" value="1"/>
</dbReference>
<dbReference type="InterPro" id="IPR003787">
    <property type="entry name" value="Sulphur_relay_DsrE/F-like"/>
</dbReference>
<dbReference type="Gene3D" id="3.40.1260.10">
    <property type="entry name" value="DsrEFH-like"/>
    <property type="match status" value="1"/>
</dbReference>
<dbReference type="PROSITE" id="PS51257">
    <property type="entry name" value="PROKAR_LIPOPROTEIN"/>
    <property type="match status" value="1"/>
</dbReference>
<dbReference type="OrthoDB" id="254108at2"/>
<dbReference type="SUPFAM" id="SSF75169">
    <property type="entry name" value="DsrEFH-like"/>
    <property type="match status" value="1"/>
</dbReference>
<dbReference type="Proteomes" id="UP000315017">
    <property type="component" value="Chromosome"/>
</dbReference>
<dbReference type="AlphaFoldDB" id="A0A517YM61"/>
<accession>A0A517YM61</accession>
<keyword evidence="1" id="KW-0732">Signal</keyword>
<dbReference type="InterPro" id="IPR027396">
    <property type="entry name" value="DsrEFH-like"/>
</dbReference>
<evidence type="ECO:0000313" key="3">
    <source>
        <dbReference type="Proteomes" id="UP000315017"/>
    </source>
</evidence>
<sequence precursor="true">MRFFSGLLVVAVSACGFAACAEPPSFQFPAVVDYGGVAPLPDAAEQPRAGVKVVFDITPEAKPEDVNKGLETVARYLNLNAQAGHKTSDVRIALVLHGGATKVALSDAAYAQHTGAKHNPNSKLLRELKKCGVEVFVCGQSLARNKFAASEVNPDVTIAVSAMTVNINKQLDGYAYLAIH</sequence>
<proteinExistence type="predicted"/>
<evidence type="ECO:0000313" key="2">
    <source>
        <dbReference type="EMBL" id="QDU31309.1"/>
    </source>
</evidence>
<evidence type="ECO:0000256" key="1">
    <source>
        <dbReference type="SAM" id="SignalP"/>
    </source>
</evidence>
<reference evidence="2 3" key="1">
    <citation type="submission" date="2019-02" db="EMBL/GenBank/DDBJ databases">
        <title>Deep-cultivation of Planctomycetes and their phenomic and genomic characterization uncovers novel biology.</title>
        <authorList>
            <person name="Wiegand S."/>
            <person name="Jogler M."/>
            <person name="Boedeker C."/>
            <person name="Pinto D."/>
            <person name="Vollmers J."/>
            <person name="Rivas-Marin E."/>
            <person name="Kohn T."/>
            <person name="Peeters S.H."/>
            <person name="Heuer A."/>
            <person name="Rast P."/>
            <person name="Oberbeckmann S."/>
            <person name="Bunk B."/>
            <person name="Jeske O."/>
            <person name="Meyerdierks A."/>
            <person name="Storesund J.E."/>
            <person name="Kallscheuer N."/>
            <person name="Luecker S."/>
            <person name="Lage O.M."/>
            <person name="Pohl T."/>
            <person name="Merkel B.J."/>
            <person name="Hornburger P."/>
            <person name="Mueller R.-W."/>
            <person name="Bruemmer F."/>
            <person name="Labrenz M."/>
            <person name="Spormann A.M."/>
            <person name="Op den Camp H."/>
            <person name="Overmann J."/>
            <person name="Amann R."/>
            <person name="Jetten M.S.M."/>
            <person name="Mascher T."/>
            <person name="Medema M.H."/>
            <person name="Devos D.P."/>
            <person name="Kaster A.-K."/>
            <person name="Ovreas L."/>
            <person name="Rohde M."/>
            <person name="Galperin M.Y."/>
            <person name="Jogler C."/>
        </authorList>
    </citation>
    <scope>NUCLEOTIDE SEQUENCE [LARGE SCALE GENOMIC DNA]</scope>
    <source>
        <strain evidence="2 3">ETA_A8</strain>
    </source>
</reference>
<dbReference type="PANTHER" id="PTHR37691:SF1">
    <property type="entry name" value="BLR3518 PROTEIN"/>
    <property type="match status" value="1"/>
</dbReference>
<feature type="signal peptide" evidence="1">
    <location>
        <begin position="1"/>
        <end position="21"/>
    </location>
</feature>
<dbReference type="PANTHER" id="PTHR37691">
    <property type="entry name" value="BLR3518 PROTEIN"/>
    <property type="match status" value="1"/>
</dbReference>
<dbReference type="RefSeq" id="WP_145098233.1">
    <property type="nucleotide sequence ID" value="NZ_CP036274.1"/>
</dbReference>
<keyword evidence="3" id="KW-1185">Reference proteome</keyword>
<dbReference type="EMBL" id="CP036274">
    <property type="protein sequence ID" value="QDU31309.1"/>
    <property type="molecule type" value="Genomic_DNA"/>
</dbReference>
<protein>
    <submittedName>
        <fullName evidence="2">DsrE/DsrF-like family protein</fullName>
    </submittedName>
</protein>
<organism evidence="2 3">
    <name type="scientific">Anatilimnocola aggregata</name>
    <dbReference type="NCBI Taxonomy" id="2528021"/>
    <lineage>
        <taxon>Bacteria</taxon>
        <taxon>Pseudomonadati</taxon>
        <taxon>Planctomycetota</taxon>
        <taxon>Planctomycetia</taxon>
        <taxon>Pirellulales</taxon>
        <taxon>Pirellulaceae</taxon>
        <taxon>Anatilimnocola</taxon>
    </lineage>
</organism>